<sequence>MSFPAVLHAEWIKVRSLRSLVGSLISVFLATAGLTILVCATLGRPEPDSADFVEPILFSYYGLNFGQMAALTFGAIAMAAEYKNGGIRVSLGAVPNRGLFYAAKLVMIAGLVFAVGLVTSLTSFLSGQALMDEGFGIGIGDPGALRAVVGCAFYLALLSLLAAGLAALLRSVTGSMSVLVPMFLIVPFVVGDVSQGGSAADFLPDRAGQQILLLHPEGPLGAWSGMAVLMVWSGLAVGAGWWALRRRDA</sequence>
<organism evidence="2 3">
    <name type="scientific">Streptomyces noboritoensis</name>
    <dbReference type="NCBI Taxonomy" id="67337"/>
    <lineage>
        <taxon>Bacteria</taxon>
        <taxon>Bacillati</taxon>
        <taxon>Actinomycetota</taxon>
        <taxon>Actinomycetes</taxon>
        <taxon>Kitasatosporales</taxon>
        <taxon>Streptomycetaceae</taxon>
        <taxon>Streptomyces</taxon>
    </lineage>
</organism>
<feature type="transmembrane region" description="Helical" evidence="1">
    <location>
        <begin position="220"/>
        <end position="244"/>
    </location>
</feature>
<feature type="transmembrane region" description="Helical" evidence="1">
    <location>
        <begin position="20"/>
        <end position="43"/>
    </location>
</feature>
<evidence type="ECO:0000256" key="1">
    <source>
        <dbReference type="SAM" id="Phobius"/>
    </source>
</evidence>
<accession>A0ABV6TV32</accession>
<keyword evidence="1" id="KW-0812">Transmembrane</keyword>
<gene>
    <name evidence="2" type="ORF">ACFH04_38960</name>
</gene>
<evidence type="ECO:0000313" key="2">
    <source>
        <dbReference type="EMBL" id="MFC0849658.1"/>
    </source>
</evidence>
<feature type="transmembrane region" description="Helical" evidence="1">
    <location>
        <begin position="101"/>
        <end position="125"/>
    </location>
</feature>
<feature type="transmembrane region" description="Helical" evidence="1">
    <location>
        <begin position="178"/>
        <end position="200"/>
    </location>
</feature>
<protein>
    <submittedName>
        <fullName evidence="2">ABC transporter permease</fullName>
    </submittedName>
</protein>
<dbReference type="RefSeq" id="WP_394323716.1">
    <property type="nucleotide sequence ID" value="NZ_JBHMQV010000009.1"/>
</dbReference>
<keyword evidence="1" id="KW-0472">Membrane</keyword>
<name>A0ABV6TV32_9ACTN</name>
<comment type="caution">
    <text evidence="2">The sequence shown here is derived from an EMBL/GenBank/DDBJ whole genome shotgun (WGS) entry which is preliminary data.</text>
</comment>
<reference evidence="2 3" key="1">
    <citation type="submission" date="2024-09" db="EMBL/GenBank/DDBJ databases">
        <authorList>
            <person name="Sun Q."/>
            <person name="Mori K."/>
        </authorList>
    </citation>
    <scope>NUCLEOTIDE SEQUENCE [LARGE SCALE GENOMIC DNA]</scope>
    <source>
        <strain evidence="2 3">JCM 4557</strain>
    </source>
</reference>
<proteinExistence type="predicted"/>
<dbReference type="EMBL" id="JBHMQV010000009">
    <property type="protein sequence ID" value="MFC0849658.1"/>
    <property type="molecule type" value="Genomic_DNA"/>
</dbReference>
<feature type="transmembrane region" description="Helical" evidence="1">
    <location>
        <begin position="145"/>
        <end position="169"/>
    </location>
</feature>
<evidence type="ECO:0000313" key="3">
    <source>
        <dbReference type="Proteomes" id="UP001589887"/>
    </source>
</evidence>
<keyword evidence="3" id="KW-1185">Reference proteome</keyword>
<dbReference type="Proteomes" id="UP001589887">
    <property type="component" value="Unassembled WGS sequence"/>
</dbReference>
<feature type="transmembrane region" description="Helical" evidence="1">
    <location>
        <begin position="58"/>
        <end position="80"/>
    </location>
</feature>
<keyword evidence="1" id="KW-1133">Transmembrane helix</keyword>